<evidence type="ECO:0000256" key="1">
    <source>
        <dbReference type="SAM" id="SignalP"/>
    </source>
</evidence>
<reference evidence="2" key="1">
    <citation type="journal article" date="2013" name="Genetics">
        <title>The draft genome and transcriptome of Panagrellus redivivus are shaped by the harsh demands of a free-living lifestyle.</title>
        <authorList>
            <person name="Srinivasan J."/>
            <person name="Dillman A.R."/>
            <person name="Macchietto M.G."/>
            <person name="Heikkinen L."/>
            <person name="Lakso M."/>
            <person name="Fracchia K.M."/>
            <person name="Antoshechkin I."/>
            <person name="Mortazavi A."/>
            <person name="Wong G."/>
            <person name="Sternberg P.W."/>
        </authorList>
    </citation>
    <scope>NUCLEOTIDE SEQUENCE [LARGE SCALE GENOMIC DNA]</scope>
    <source>
        <strain evidence="2">MT8872</strain>
    </source>
</reference>
<keyword evidence="1" id="KW-0732">Signal</keyword>
<accession>A0A7E4VKN5</accession>
<reference evidence="3" key="2">
    <citation type="submission" date="2020-10" db="UniProtKB">
        <authorList>
            <consortium name="WormBaseParasite"/>
        </authorList>
    </citation>
    <scope>IDENTIFICATION</scope>
</reference>
<evidence type="ECO:0000313" key="3">
    <source>
        <dbReference type="WBParaSite" id="Pan_g22270.t1"/>
    </source>
</evidence>
<proteinExistence type="predicted"/>
<feature type="chain" id="PRO_5028881858" evidence="1">
    <location>
        <begin position="22"/>
        <end position="124"/>
    </location>
</feature>
<dbReference type="WBParaSite" id="Pan_g22270.t1">
    <property type="protein sequence ID" value="Pan_g22270.t1"/>
    <property type="gene ID" value="Pan_g22270"/>
</dbReference>
<keyword evidence="2" id="KW-1185">Reference proteome</keyword>
<name>A0A7E4VKN5_PANRE</name>
<protein>
    <submittedName>
        <fullName evidence="3">Uncharacterized protein</fullName>
    </submittedName>
</protein>
<feature type="signal peptide" evidence="1">
    <location>
        <begin position="1"/>
        <end position="21"/>
    </location>
</feature>
<evidence type="ECO:0000313" key="2">
    <source>
        <dbReference type="Proteomes" id="UP000492821"/>
    </source>
</evidence>
<dbReference type="Proteomes" id="UP000492821">
    <property type="component" value="Unassembled WGS sequence"/>
</dbReference>
<dbReference type="AlphaFoldDB" id="A0A7E4VKN5"/>
<sequence length="124" mass="14226">MQTRALFALLILCLTVGIAFTLDGDDYNFVPLEERSVEELARFYFANSEASMTELHGKELIDEKVRLANTVVNHPELLGKIDLPVDQYCDLVLQTLLNDYKKLTPSQLAEEKKYWIDTIKEDSE</sequence>
<organism evidence="2 3">
    <name type="scientific">Panagrellus redivivus</name>
    <name type="common">Microworm</name>
    <dbReference type="NCBI Taxonomy" id="6233"/>
    <lineage>
        <taxon>Eukaryota</taxon>
        <taxon>Metazoa</taxon>
        <taxon>Ecdysozoa</taxon>
        <taxon>Nematoda</taxon>
        <taxon>Chromadorea</taxon>
        <taxon>Rhabditida</taxon>
        <taxon>Tylenchina</taxon>
        <taxon>Panagrolaimomorpha</taxon>
        <taxon>Panagrolaimoidea</taxon>
        <taxon>Panagrolaimidae</taxon>
        <taxon>Panagrellus</taxon>
    </lineage>
</organism>